<dbReference type="GO" id="GO:0015171">
    <property type="term" value="F:amino acid transmembrane transporter activity"/>
    <property type="evidence" value="ECO:0007669"/>
    <property type="project" value="TreeGrafter"/>
</dbReference>
<dbReference type="PANTHER" id="PTHR30086:SF20">
    <property type="entry name" value="ARGININE EXPORTER PROTEIN ARGO-RELATED"/>
    <property type="match status" value="1"/>
</dbReference>
<feature type="transmembrane region" description="Helical" evidence="6">
    <location>
        <begin position="40"/>
        <end position="65"/>
    </location>
</feature>
<keyword evidence="3 6" id="KW-0812">Transmembrane</keyword>
<dbReference type="Proteomes" id="UP000625079">
    <property type="component" value="Unassembled WGS sequence"/>
</dbReference>
<evidence type="ECO:0000256" key="6">
    <source>
        <dbReference type="SAM" id="Phobius"/>
    </source>
</evidence>
<dbReference type="RefSeq" id="WP_128967812.1">
    <property type="nucleotide sequence ID" value="NZ_BMHC01000008.1"/>
</dbReference>
<reference evidence="7" key="1">
    <citation type="journal article" date="2014" name="Int. J. Syst. Evol. Microbiol.">
        <title>Complete genome sequence of Corynebacterium casei LMG S-19264T (=DSM 44701T), isolated from a smear-ripened cheese.</title>
        <authorList>
            <consortium name="US DOE Joint Genome Institute (JGI-PGF)"/>
            <person name="Walter F."/>
            <person name="Albersmeier A."/>
            <person name="Kalinowski J."/>
            <person name="Ruckert C."/>
        </authorList>
    </citation>
    <scope>NUCLEOTIDE SEQUENCE</scope>
    <source>
        <strain evidence="7">CGMCC 1.15034</strain>
    </source>
</reference>
<evidence type="ECO:0000256" key="2">
    <source>
        <dbReference type="ARBA" id="ARBA00022475"/>
    </source>
</evidence>
<dbReference type="EMBL" id="BMHC01000008">
    <property type="protein sequence ID" value="GGI26513.1"/>
    <property type="molecule type" value="Genomic_DNA"/>
</dbReference>
<dbReference type="OrthoDB" id="9807053at2"/>
<name>A0A410VC91_9BRAD</name>
<feature type="transmembrane region" description="Helical" evidence="6">
    <location>
        <begin position="190"/>
        <end position="208"/>
    </location>
</feature>
<feature type="transmembrane region" description="Helical" evidence="6">
    <location>
        <begin position="148"/>
        <end position="169"/>
    </location>
</feature>
<sequence>MLETNLWLFLAAAVVIAAVPGPGIFYVAARTLSAGRASGFASTAGTALGGLVHVVAGSLGISAIILASAELFAAVKFIGALYLLWLGVKTFRGAGRALTLESEGVGDKRAFRDGVLVEALNPKTAAFFLAFIPQFLDPSASHPALQFIVLGTISVTMNTLADVVVVLMASATRRHLTGRPHLMRRLTQGSGVFIAGLGLSLALARRPVNG</sequence>
<dbReference type="PANTHER" id="PTHR30086">
    <property type="entry name" value="ARGININE EXPORTER PROTEIN ARGO"/>
    <property type="match status" value="1"/>
</dbReference>
<protein>
    <submittedName>
        <fullName evidence="8">LysE family translocator</fullName>
    </submittedName>
    <submittedName>
        <fullName evidence="7">RhtB family transporter</fullName>
    </submittedName>
</protein>
<evidence type="ECO:0000313" key="9">
    <source>
        <dbReference type="Proteomes" id="UP000593880"/>
    </source>
</evidence>
<organism evidence="7 10">
    <name type="scientific">Bradyrhizobium guangdongense</name>
    <dbReference type="NCBI Taxonomy" id="1325090"/>
    <lineage>
        <taxon>Bacteria</taxon>
        <taxon>Pseudomonadati</taxon>
        <taxon>Pseudomonadota</taxon>
        <taxon>Alphaproteobacteria</taxon>
        <taxon>Hyphomicrobiales</taxon>
        <taxon>Nitrobacteraceae</taxon>
        <taxon>Bradyrhizobium</taxon>
    </lineage>
</organism>
<keyword evidence="9" id="KW-1185">Reference proteome</keyword>
<feature type="transmembrane region" description="Helical" evidence="6">
    <location>
        <begin position="6"/>
        <end position="28"/>
    </location>
</feature>
<evidence type="ECO:0000313" key="10">
    <source>
        <dbReference type="Proteomes" id="UP000625079"/>
    </source>
</evidence>
<evidence type="ECO:0000313" key="7">
    <source>
        <dbReference type="EMBL" id="GGI26513.1"/>
    </source>
</evidence>
<dbReference type="Pfam" id="PF01810">
    <property type="entry name" value="LysE"/>
    <property type="match status" value="1"/>
</dbReference>
<evidence type="ECO:0000256" key="3">
    <source>
        <dbReference type="ARBA" id="ARBA00022692"/>
    </source>
</evidence>
<feature type="transmembrane region" description="Helical" evidence="6">
    <location>
        <begin position="71"/>
        <end position="88"/>
    </location>
</feature>
<gene>
    <name evidence="7" type="primary">rhtB</name>
    <name evidence="7" type="ORF">GCM10010987_39770</name>
    <name evidence="8" type="ORF">XH86_28445</name>
</gene>
<evidence type="ECO:0000256" key="5">
    <source>
        <dbReference type="ARBA" id="ARBA00023136"/>
    </source>
</evidence>
<dbReference type="InterPro" id="IPR001123">
    <property type="entry name" value="LeuE-type"/>
</dbReference>
<keyword evidence="4 6" id="KW-1133">Transmembrane helix</keyword>
<dbReference type="GO" id="GO:0005886">
    <property type="term" value="C:plasma membrane"/>
    <property type="evidence" value="ECO:0007669"/>
    <property type="project" value="UniProtKB-SubCell"/>
</dbReference>
<dbReference type="AlphaFoldDB" id="A0A410VC91"/>
<evidence type="ECO:0000313" key="8">
    <source>
        <dbReference type="EMBL" id="QOZ62227.1"/>
    </source>
</evidence>
<evidence type="ECO:0000256" key="1">
    <source>
        <dbReference type="ARBA" id="ARBA00004651"/>
    </source>
</evidence>
<reference evidence="7" key="3">
    <citation type="submission" date="2022-12" db="EMBL/GenBank/DDBJ databases">
        <authorList>
            <person name="Sun Q."/>
            <person name="Zhou Y."/>
        </authorList>
    </citation>
    <scope>NUCLEOTIDE SEQUENCE</scope>
    <source>
        <strain evidence="7">CGMCC 1.15034</strain>
    </source>
</reference>
<keyword evidence="2" id="KW-1003">Cell membrane</keyword>
<reference evidence="8 9" key="2">
    <citation type="submission" date="2018-06" db="EMBL/GenBank/DDBJ databases">
        <title>Comparative genomics of rhizobia nodulating Arachis hypogaea in China.</title>
        <authorList>
            <person name="Li Y."/>
        </authorList>
    </citation>
    <scope>NUCLEOTIDE SEQUENCE [LARGE SCALE GENOMIC DNA]</scope>
    <source>
        <strain evidence="8 9">CCBAU 51658</strain>
    </source>
</reference>
<evidence type="ECO:0000256" key="4">
    <source>
        <dbReference type="ARBA" id="ARBA00022989"/>
    </source>
</evidence>
<proteinExistence type="predicted"/>
<keyword evidence="5 6" id="KW-0472">Membrane</keyword>
<dbReference type="EMBL" id="CP030057">
    <property type="protein sequence ID" value="QOZ62227.1"/>
    <property type="molecule type" value="Genomic_DNA"/>
</dbReference>
<accession>A0A410VC91</accession>
<dbReference type="PIRSF" id="PIRSF006324">
    <property type="entry name" value="LeuE"/>
    <property type="match status" value="1"/>
</dbReference>
<dbReference type="Proteomes" id="UP000593880">
    <property type="component" value="Chromosome"/>
</dbReference>
<comment type="subcellular location">
    <subcellularLocation>
        <location evidence="1">Cell membrane</location>
        <topology evidence="1">Multi-pass membrane protein</topology>
    </subcellularLocation>
</comment>